<sequence length="230" mass="26776">MNRLPEVVKRPARARGQKAMSQRNRNKKEFRSVGPDDKKTRMLMKFAYRSPRRNNRSRLNSLEKRKIIEMPSIERTPILNRKICSISKPKDLPTNQECARNTVLETKTDESGKTEMKQQIRKLIQQKKAKFDNIFQKVIMAVITENGRSSLTVARLPWAICLELISFSLISYRSSATFLLKILLKEQRQQPINLCELPAQISSDEKERVKSPKIILKVNCDISSRNIFFK</sequence>
<comment type="caution">
    <text evidence="2">The sequence shown here is derived from an EMBL/GenBank/DDBJ whole genome shotgun (WGS) entry which is preliminary data.</text>
</comment>
<feature type="region of interest" description="Disordered" evidence="1">
    <location>
        <begin position="1"/>
        <end position="35"/>
    </location>
</feature>
<gene>
    <name evidence="2" type="ORF">ECRASSUSDP1_LOCUS11275</name>
</gene>
<accession>A0AAD1XB93</accession>
<organism evidence="2 3">
    <name type="scientific">Euplotes crassus</name>
    <dbReference type="NCBI Taxonomy" id="5936"/>
    <lineage>
        <taxon>Eukaryota</taxon>
        <taxon>Sar</taxon>
        <taxon>Alveolata</taxon>
        <taxon>Ciliophora</taxon>
        <taxon>Intramacronucleata</taxon>
        <taxon>Spirotrichea</taxon>
        <taxon>Hypotrichia</taxon>
        <taxon>Euplotida</taxon>
        <taxon>Euplotidae</taxon>
        <taxon>Moneuplotes</taxon>
    </lineage>
</organism>
<protein>
    <submittedName>
        <fullName evidence="2">Uncharacterized protein</fullName>
    </submittedName>
</protein>
<dbReference type="Proteomes" id="UP001295684">
    <property type="component" value="Unassembled WGS sequence"/>
</dbReference>
<dbReference type="AlphaFoldDB" id="A0AAD1XB93"/>
<reference evidence="2" key="1">
    <citation type="submission" date="2023-07" db="EMBL/GenBank/DDBJ databases">
        <authorList>
            <consortium name="AG Swart"/>
            <person name="Singh M."/>
            <person name="Singh A."/>
            <person name="Seah K."/>
            <person name="Emmerich C."/>
        </authorList>
    </citation>
    <scope>NUCLEOTIDE SEQUENCE</scope>
    <source>
        <strain evidence="2">DP1</strain>
    </source>
</reference>
<dbReference type="EMBL" id="CAMPGE010011129">
    <property type="protein sequence ID" value="CAI2369969.1"/>
    <property type="molecule type" value="Genomic_DNA"/>
</dbReference>
<evidence type="ECO:0000313" key="3">
    <source>
        <dbReference type="Proteomes" id="UP001295684"/>
    </source>
</evidence>
<evidence type="ECO:0000313" key="2">
    <source>
        <dbReference type="EMBL" id="CAI2369969.1"/>
    </source>
</evidence>
<proteinExistence type="predicted"/>
<keyword evidence="3" id="KW-1185">Reference proteome</keyword>
<evidence type="ECO:0000256" key="1">
    <source>
        <dbReference type="SAM" id="MobiDB-lite"/>
    </source>
</evidence>
<name>A0AAD1XB93_EUPCR</name>